<feature type="region of interest" description="Disordered" evidence="1">
    <location>
        <begin position="1"/>
        <end position="48"/>
    </location>
</feature>
<accession>X0WC29</accession>
<dbReference type="AlphaFoldDB" id="X0WC29"/>
<dbReference type="EMBL" id="BARS01027286">
    <property type="protein sequence ID" value="GAG10236.1"/>
    <property type="molecule type" value="Genomic_DNA"/>
</dbReference>
<gene>
    <name evidence="2" type="ORF">S01H1_42876</name>
</gene>
<name>X0WC29_9ZZZZ</name>
<comment type="caution">
    <text evidence="2">The sequence shown here is derived from an EMBL/GenBank/DDBJ whole genome shotgun (WGS) entry which is preliminary data.</text>
</comment>
<organism evidence="2">
    <name type="scientific">marine sediment metagenome</name>
    <dbReference type="NCBI Taxonomy" id="412755"/>
    <lineage>
        <taxon>unclassified sequences</taxon>
        <taxon>metagenomes</taxon>
        <taxon>ecological metagenomes</taxon>
    </lineage>
</organism>
<evidence type="ECO:0000256" key="1">
    <source>
        <dbReference type="SAM" id="MobiDB-lite"/>
    </source>
</evidence>
<sequence length="99" mass="11448">MSLLGKYRRDEADKDDDETTTVRREPHDPTKPKTSELQSAVPNKERKSPIVSFSIPTDLRACLQAIRKTKAINLSLWVEYQLRDAISKEFPQIAEEYLE</sequence>
<evidence type="ECO:0000313" key="2">
    <source>
        <dbReference type="EMBL" id="GAG10236.1"/>
    </source>
</evidence>
<reference evidence="2" key="1">
    <citation type="journal article" date="2014" name="Front. Microbiol.">
        <title>High frequency of phylogenetically diverse reductive dehalogenase-homologous genes in deep subseafloor sedimentary metagenomes.</title>
        <authorList>
            <person name="Kawai M."/>
            <person name="Futagami T."/>
            <person name="Toyoda A."/>
            <person name="Takaki Y."/>
            <person name="Nishi S."/>
            <person name="Hori S."/>
            <person name="Arai W."/>
            <person name="Tsubouchi T."/>
            <person name="Morono Y."/>
            <person name="Uchiyama I."/>
            <person name="Ito T."/>
            <person name="Fujiyama A."/>
            <person name="Inagaki F."/>
            <person name="Takami H."/>
        </authorList>
    </citation>
    <scope>NUCLEOTIDE SEQUENCE</scope>
    <source>
        <strain evidence="2">Expedition CK06-06</strain>
    </source>
</reference>
<protein>
    <submittedName>
        <fullName evidence="2">Uncharacterized protein</fullName>
    </submittedName>
</protein>
<proteinExistence type="predicted"/>
<feature type="compositionally biased region" description="Basic and acidic residues" evidence="1">
    <location>
        <begin position="20"/>
        <end position="34"/>
    </location>
</feature>